<evidence type="ECO:0000256" key="3">
    <source>
        <dbReference type="ARBA" id="ARBA00023235"/>
    </source>
</evidence>
<name>A0A382B961_9ZZZZ</name>
<sequence length="307" mass="34088">VTREQIRNVDGLLLLDKPRGITSNTALQRVKRLFRARKAGHTGSLDPLADGMLPLCFGQATKVSGYLLNADKSYRASASWGSKTDTGDADGAVIATISNNTLDRDTLEAALGQFRGPIEQIPPMYSALKRDGQRLYKLAREGKEVLRNPRTVNIFELEIEEYDPHLPVLRVRCSKGTYIRTLIEDIAEVAGTLGHVANLRRIAVHPFRERQMVTLKLLEMAAELGTPSLDAHLVSVDEAIADWPAVQLAEQEAYYLRHGHPVVAGRYNKMGLVRLYDQNDRFIGIGEVLPDSRVAPRRLFAATIPGR</sequence>
<feature type="domain" description="tRNA pseudouridine synthase II TruB subfamily 1 C-terminal" evidence="5">
    <location>
        <begin position="244"/>
        <end position="300"/>
    </location>
</feature>
<dbReference type="GO" id="GO:0003723">
    <property type="term" value="F:RNA binding"/>
    <property type="evidence" value="ECO:0007669"/>
    <property type="project" value="InterPro"/>
</dbReference>
<evidence type="ECO:0000313" key="7">
    <source>
        <dbReference type="EMBL" id="SVB09793.1"/>
    </source>
</evidence>
<protein>
    <recommendedName>
        <fullName evidence="1">tRNA pseudouridine(55) synthase</fullName>
        <ecNumber evidence="1">5.4.99.25</ecNumber>
    </recommendedName>
</protein>
<dbReference type="InterPro" id="IPR020103">
    <property type="entry name" value="PsdUridine_synth_cat_dom_sf"/>
</dbReference>
<feature type="non-terminal residue" evidence="7">
    <location>
        <position position="1"/>
    </location>
</feature>
<evidence type="ECO:0000256" key="2">
    <source>
        <dbReference type="ARBA" id="ARBA00022694"/>
    </source>
</evidence>
<dbReference type="InterPro" id="IPR015947">
    <property type="entry name" value="PUA-like_sf"/>
</dbReference>
<feature type="domain" description="Pseudouridine synthase II N-terminal" evidence="4">
    <location>
        <begin position="31"/>
        <end position="179"/>
    </location>
</feature>
<dbReference type="CDD" id="cd21152">
    <property type="entry name" value="PUA_TruB_bacterial"/>
    <property type="match status" value="1"/>
</dbReference>
<dbReference type="InterPro" id="IPR036974">
    <property type="entry name" value="PUA_sf"/>
</dbReference>
<dbReference type="SUPFAM" id="SSF55120">
    <property type="entry name" value="Pseudouridine synthase"/>
    <property type="match status" value="1"/>
</dbReference>
<dbReference type="GO" id="GO:0160148">
    <property type="term" value="F:tRNA pseudouridine(55) synthase activity"/>
    <property type="evidence" value="ECO:0007669"/>
    <property type="project" value="UniProtKB-EC"/>
</dbReference>
<dbReference type="InterPro" id="IPR014780">
    <property type="entry name" value="tRNA_psdUridine_synth_TruB"/>
</dbReference>
<dbReference type="PANTHER" id="PTHR13767">
    <property type="entry name" value="TRNA-PSEUDOURIDINE SYNTHASE"/>
    <property type="match status" value="1"/>
</dbReference>
<dbReference type="Pfam" id="PF01509">
    <property type="entry name" value="TruB_N"/>
    <property type="match status" value="1"/>
</dbReference>
<evidence type="ECO:0000259" key="5">
    <source>
        <dbReference type="Pfam" id="PF09157"/>
    </source>
</evidence>
<dbReference type="HAMAP" id="MF_01080">
    <property type="entry name" value="TruB_bact"/>
    <property type="match status" value="1"/>
</dbReference>
<dbReference type="PANTHER" id="PTHR13767:SF2">
    <property type="entry name" value="PSEUDOURIDYLATE SYNTHASE TRUB1"/>
    <property type="match status" value="1"/>
</dbReference>
<keyword evidence="2" id="KW-0819">tRNA processing</keyword>
<dbReference type="Pfam" id="PF09157">
    <property type="entry name" value="TruB-C_2"/>
    <property type="match status" value="1"/>
</dbReference>
<accession>A0A382B961</accession>
<dbReference type="AlphaFoldDB" id="A0A382B961"/>
<dbReference type="EMBL" id="UINC01028576">
    <property type="protein sequence ID" value="SVB09793.1"/>
    <property type="molecule type" value="Genomic_DNA"/>
</dbReference>
<keyword evidence="3" id="KW-0413">Isomerase</keyword>
<proteinExistence type="inferred from homology"/>
<evidence type="ECO:0000259" key="6">
    <source>
        <dbReference type="Pfam" id="PF16198"/>
    </source>
</evidence>
<dbReference type="Gene3D" id="3.30.2350.10">
    <property type="entry name" value="Pseudouridine synthase"/>
    <property type="match status" value="1"/>
</dbReference>
<organism evidence="7">
    <name type="scientific">marine metagenome</name>
    <dbReference type="NCBI Taxonomy" id="408172"/>
    <lineage>
        <taxon>unclassified sequences</taxon>
        <taxon>metagenomes</taxon>
        <taxon>ecological metagenomes</taxon>
    </lineage>
</organism>
<dbReference type="GO" id="GO:0006400">
    <property type="term" value="P:tRNA modification"/>
    <property type="evidence" value="ECO:0007669"/>
    <property type="project" value="TreeGrafter"/>
</dbReference>
<evidence type="ECO:0000259" key="4">
    <source>
        <dbReference type="Pfam" id="PF01509"/>
    </source>
</evidence>
<dbReference type="GO" id="GO:1990481">
    <property type="term" value="P:mRNA pseudouridine synthesis"/>
    <property type="evidence" value="ECO:0007669"/>
    <property type="project" value="TreeGrafter"/>
</dbReference>
<dbReference type="CDD" id="cd02573">
    <property type="entry name" value="PseudoU_synth_EcTruB"/>
    <property type="match status" value="1"/>
</dbReference>
<dbReference type="EC" id="5.4.99.25" evidence="1"/>
<evidence type="ECO:0000256" key="1">
    <source>
        <dbReference type="ARBA" id="ARBA00012787"/>
    </source>
</evidence>
<dbReference type="Pfam" id="PF16198">
    <property type="entry name" value="TruB_C_2"/>
    <property type="match status" value="1"/>
</dbReference>
<dbReference type="FunFam" id="2.30.130.10:FF:000012">
    <property type="entry name" value="tRNA pseudouridine synthase B"/>
    <property type="match status" value="1"/>
</dbReference>
<dbReference type="InterPro" id="IPR015240">
    <property type="entry name" value="tRNA_sdUridine_synth_fam1_C"/>
</dbReference>
<feature type="domain" description="tRNA pseudouridylate synthase B C-terminal" evidence="6">
    <location>
        <begin position="180"/>
        <end position="240"/>
    </location>
</feature>
<dbReference type="InterPro" id="IPR002501">
    <property type="entry name" value="PsdUridine_synth_N"/>
</dbReference>
<gene>
    <name evidence="7" type="ORF">METZ01_LOCUS162647</name>
</gene>
<dbReference type="SUPFAM" id="SSF88697">
    <property type="entry name" value="PUA domain-like"/>
    <property type="match status" value="1"/>
</dbReference>
<dbReference type="NCBIfam" id="TIGR00431">
    <property type="entry name" value="TruB"/>
    <property type="match status" value="1"/>
</dbReference>
<reference evidence="7" key="1">
    <citation type="submission" date="2018-05" db="EMBL/GenBank/DDBJ databases">
        <authorList>
            <person name="Lanie J.A."/>
            <person name="Ng W.-L."/>
            <person name="Kazmierczak K.M."/>
            <person name="Andrzejewski T.M."/>
            <person name="Davidsen T.M."/>
            <person name="Wayne K.J."/>
            <person name="Tettelin H."/>
            <person name="Glass J.I."/>
            <person name="Rusch D."/>
            <person name="Podicherti R."/>
            <person name="Tsui H.-C.T."/>
            <person name="Winkler M.E."/>
        </authorList>
    </citation>
    <scope>NUCLEOTIDE SEQUENCE</scope>
</reference>
<dbReference type="Gene3D" id="2.30.130.10">
    <property type="entry name" value="PUA domain"/>
    <property type="match status" value="1"/>
</dbReference>
<dbReference type="InterPro" id="IPR032819">
    <property type="entry name" value="TruB_C"/>
</dbReference>